<dbReference type="InterPro" id="IPR009057">
    <property type="entry name" value="Homeodomain-like_sf"/>
</dbReference>
<name>A0A3R9MUG6_9BACT</name>
<proteinExistence type="predicted"/>
<organism evidence="1 2">
    <name type="scientific">Hymenobacter rigui</name>
    <dbReference type="NCBI Taxonomy" id="334424"/>
    <lineage>
        <taxon>Bacteria</taxon>
        <taxon>Pseudomonadati</taxon>
        <taxon>Bacteroidota</taxon>
        <taxon>Cytophagia</taxon>
        <taxon>Cytophagales</taxon>
        <taxon>Hymenobacteraceae</taxon>
        <taxon>Hymenobacter</taxon>
    </lineage>
</organism>
<protein>
    <recommendedName>
        <fullName evidence="3">Transposase</fullName>
    </recommendedName>
</protein>
<dbReference type="OrthoDB" id="884299at2"/>
<dbReference type="EMBL" id="RWIT01000002">
    <property type="protein sequence ID" value="RSK50386.1"/>
    <property type="molecule type" value="Genomic_DNA"/>
</dbReference>
<accession>A0A3R9MUG6</accession>
<dbReference type="Pfam" id="PF01527">
    <property type="entry name" value="HTH_Tnp_1"/>
    <property type="match status" value="1"/>
</dbReference>
<keyword evidence="2" id="KW-1185">Reference proteome</keyword>
<evidence type="ECO:0000313" key="2">
    <source>
        <dbReference type="Proteomes" id="UP000273500"/>
    </source>
</evidence>
<sequence length="228" mass="25007">MPRPLPCARRTHYFTIAWPWWRPASRTSPPWPCTCAAPCSWTAPTPTAPWRTWSSGNTPKASSLWSRCGSPTRPIKHRGSIDKVDRRRTYLSPVTAAKTTGPSPDTQCTYDDAFKAGALRLASESRSTQAAARKLGISPELLYRWQQAQVVAEVGNIEVAVIRRYAPCARPSSSWLMNWTVLKKPSGTSPSAKCGCPCVSSAACCTSPPARTTPDVCGRTNQWPCAKR</sequence>
<reference evidence="1 2" key="1">
    <citation type="submission" date="2018-12" db="EMBL/GenBank/DDBJ databases">
        <authorList>
            <person name="Feng G."/>
            <person name="Zhu H."/>
        </authorList>
    </citation>
    <scope>NUCLEOTIDE SEQUENCE [LARGE SCALE GENOMIC DNA]</scope>
    <source>
        <strain evidence="1 2">KCTC 12533</strain>
    </source>
</reference>
<evidence type="ECO:0000313" key="1">
    <source>
        <dbReference type="EMBL" id="RSK50386.1"/>
    </source>
</evidence>
<dbReference type="SUPFAM" id="SSF46689">
    <property type="entry name" value="Homeodomain-like"/>
    <property type="match status" value="1"/>
</dbReference>
<dbReference type="AlphaFoldDB" id="A0A3R9MUG6"/>
<dbReference type="InterPro" id="IPR002514">
    <property type="entry name" value="Transposase_8"/>
</dbReference>
<dbReference type="GO" id="GO:0004803">
    <property type="term" value="F:transposase activity"/>
    <property type="evidence" value="ECO:0007669"/>
    <property type="project" value="InterPro"/>
</dbReference>
<comment type="caution">
    <text evidence="1">The sequence shown here is derived from an EMBL/GenBank/DDBJ whole genome shotgun (WGS) entry which is preliminary data.</text>
</comment>
<dbReference type="GO" id="GO:0003677">
    <property type="term" value="F:DNA binding"/>
    <property type="evidence" value="ECO:0007669"/>
    <property type="project" value="InterPro"/>
</dbReference>
<evidence type="ECO:0008006" key="3">
    <source>
        <dbReference type="Google" id="ProtNLM"/>
    </source>
</evidence>
<gene>
    <name evidence="1" type="ORF">EI291_07010</name>
</gene>
<dbReference type="GO" id="GO:0006313">
    <property type="term" value="P:DNA transposition"/>
    <property type="evidence" value="ECO:0007669"/>
    <property type="project" value="InterPro"/>
</dbReference>
<dbReference type="Proteomes" id="UP000273500">
    <property type="component" value="Unassembled WGS sequence"/>
</dbReference>